<protein>
    <recommendedName>
        <fullName evidence="3">assimilatory sulfite reductase (NADPH)</fullName>
        <ecNumber evidence="3">1.8.1.2</ecNumber>
    </recommendedName>
</protein>
<dbReference type="EC" id="1.8.1.2" evidence="3"/>
<evidence type="ECO:0000256" key="9">
    <source>
        <dbReference type="ARBA" id="ARBA00023002"/>
    </source>
</evidence>
<evidence type="ECO:0000313" key="14">
    <source>
        <dbReference type="EMBL" id="AXK83700.1"/>
    </source>
</evidence>
<dbReference type="Gene3D" id="3.40.50.360">
    <property type="match status" value="1"/>
</dbReference>
<dbReference type="Gene3D" id="1.20.990.10">
    <property type="entry name" value="NADPH-cytochrome p450 Reductase, Chain A, domain 3"/>
    <property type="match status" value="1"/>
</dbReference>
<dbReference type="InterPro" id="IPR001094">
    <property type="entry name" value="Flavdoxin-like"/>
</dbReference>
<keyword evidence="7" id="KW-0521">NADP</keyword>
<reference evidence="14 15" key="1">
    <citation type="submission" date="2018-07" db="EMBL/GenBank/DDBJ databases">
        <authorList>
            <person name="Quirk P.G."/>
            <person name="Krulwich T.A."/>
        </authorList>
    </citation>
    <scope>NUCLEOTIDE SEQUENCE [LARGE SCALE GENOMIC DNA]</scope>
    <source>
        <strain evidence="14 15">CC-BB4</strain>
    </source>
</reference>
<dbReference type="InterPro" id="IPR001433">
    <property type="entry name" value="OxRdtase_FAD/NAD-bd"/>
</dbReference>
<dbReference type="InterPro" id="IPR023173">
    <property type="entry name" value="NADPH_Cyt_P450_Rdtase_alpha"/>
</dbReference>
<evidence type="ECO:0000256" key="1">
    <source>
        <dbReference type="ARBA" id="ARBA00001917"/>
    </source>
</evidence>
<dbReference type="PROSITE" id="PS51384">
    <property type="entry name" value="FAD_FR"/>
    <property type="match status" value="1"/>
</dbReference>
<dbReference type="PRINTS" id="PR00369">
    <property type="entry name" value="FLAVODOXIN"/>
</dbReference>
<dbReference type="GO" id="GO:0005829">
    <property type="term" value="C:cytosol"/>
    <property type="evidence" value="ECO:0007669"/>
    <property type="project" value="TreeGrafter"/>
</dbReference>
<keyword evidence="4" id="KW-0285">Flavoprotein</keyword>
<evidence type="ECO:0000256" key="2">
    <source>
        <dbReference type="ARBA" id="ARBA00001974"/>
    </source>
</evidence>
<feature type="domain" description="Flavodoxin-like" evidence="12">
    <location>
        <begin position="79"/>
        <end position="217"/>
    </location>
</feature>
<dbReference type="Pfam" id="PF00175">
    <property type="entry name" value="NAD_binding_1"/>
    <property type="match status" value="1"/>
</dbReference>
<dbReference type="AlphaFoldDB" id="A0A346A3F3"/>
<sequence length="599" mass="64703">MSSVIAIPKTAPFSAEDVDLLNRVVGPASPIQRAWLAGFLAGVEAVAGSAGVLTAGAEFSEAGVAQPQPAAPARPAEPLTIVFASESGNSEKLAGDLAKNARKLGFKPNVVDMADLELSTLASAKKLVVIAATWGEGEPPGRVTRVYNELMGEGAPRLDGVEFGVLALGDTAYVEFCAVGKKIDERLAALGGKRAVDRVDCDLDFAEPAGKWIEGALKALAPPDAGRGRVIEVDFATKPAAAPNTDIVEAEITELVNLNSSRSDKETVHLALAFDGPAPAYQPGDSLDLYPENDPAYVDDLLKAAGLSDDAALRAELIASRDVTTLSAKTVETYANATDHLYVKKLIADGEMKDWIAGRQLIDLLTTFPIALDADKLRSLTRPLAPRAYSIASSRAEVGDEAHLLISAVRYRAFGRDRKGVASNYVAERLKKGGRVRVKLKPNKHFGLPAADKDIIMVGPGTGVAPFRAFVQERRATAATGKSWLFFGDRQFTHDFLYQLDWQDALKDGVLTRMDVAFSRDRPDKIYVQHKIWERRRDLVEWLDKGAHFYVCGDAKAMAKDVRAMLVNAYADVKAITPEAAEQAVATLEREKRYLTDVY</sequence>
<evidence type="ECO:0000256" key="11">
    <source>
        <dbReference type="ARBA" id="ARBA00052219"/>
    </source>
</evidence>
<dbReference type="InterPro" id="IPR029039">
    <property type="entry name" value="Flavoprotein-like_sf"/>
</dbReference>
<dbReference type="InterPro" id="IPR017938">
    <property type="entry name" value="Riboflavin_synthase-like_b-brl"/>
</dbReference>
<accession>A0A346A3F3</accession>
<keyword evidence="5" id="KW-0288">FMN</keyword>
<dbReference type="PANTHER" id="PTHR19384:SF128">
    <property type="entry name" value="NADPH OXIDOREDUCTASE A"/>
    <property type="match status" value="1"/>
</dbReference>
<dbReference type="GO" id="GO:0019344">
    <property type="term" value="P:cysteine biosynthetic process"/>
    <property type="evidence" value="ECO:0007669"/>
    <property type="project" value="UniProtKB-KW"/>
</dbReference>
<evidence type="ECO:0000259" key="12">
    <source>
        <dbReference type="PROSITE" id="PS50902"/>
    </source>
</evidence>
<keyword evidence="15" id="KW-1185">Reference proteome</keyword>
<keyword evidence="9" id="KW-0560">Oxidoreductase</keyword>
<dbReference type="Pfam" id="PF00258">
    <property type="entry name" value="Flavodoxin_1"/>
    <property type="match status" value="1"/>
</dbReference>
<evidence type="ECO:0000256" key="7">
    <source>
        <dbReference type="ARBA" id="ARBA00022857"/>
    </source>
</evidence>
<proteinExistence type="predicted"/>
<dbReference type="InterPro" id="IPR003097">
    <property type="entry name" value="CysJ-like_FAD-binding"/>
</dbReference>
<dbReference type="SUPFAM" id="SSF52218">
    <property type="entry name" value="Flavoproteins"/>
    <property type="match status" value="1"/>
</dbReference>
<dbReference type="InterPro" id="IPR017927">
    <property type="entry name" value="FAD-bd_FR_type"/>
</dbReference>
<gene>
    <name evidence="14" type="ORF">DW352_26135</name>
</gene>
<dbReference type="GO" id="GO:0010181">
    <property type="term" value="F:FMN binding"/>
    <property type="evidence" value="ECO:0007669"/>
    <property type="project" value="InterPro"/>
</dbReference>
<dbReference type="Gene3D" id="3.40.50.80">
    <property type="entry name" value="Nucleotide-binding domain of ferredoxin-NADP reductase (FNR) module"/>
    <property type="match status" value="1"/>
</dbReference>
<dbReference type="InterPro" id="IPR008254">
    <property type="entry name" value="Flavodoxin/NO_synth"/>
</dbReference>
<keyword evidence="10" id="KW-0028">Amino-acid biosynthesis</keyword>
<dbReference type="InterPro" id="IPR039261">
    <property type="entry name" value="FNR_nucleotide-bd"/>
</dbReference>
<comment type="cofactor">
    <cofactor evidence="2">
        <name>FAD</name>
        <dbReference type="ChEBI" id="CHEBI:57692"/>
    </cofactor>
</comment>
<dbReference type="SUPFAM" id="SSF63380">
    <property type="entry name" value="Riboflavin synthase domain-like"/>
    <property type="match status" value="1"/>
</dbReference>
<evidence type="ECO:0000259" key="13">
    <source>
        <dbReference type="PROSITE" id="PS51384"/>
    </source>
</evidence>
<dbReference type="GO" id="GO:0050660">
    <property type="term" value="F:flavin adenine dinucleotide binding"/>
    <property type="evidence" value="ECO:0007669"/>
    <property type="project" value="TreeGrafter"/>
</dbReference>
<evidence type="ECO:0000256" key="4">
    <source>
        <dbReference type="ARBA" id="ARBA00022630"/>
    </source>
</evidence>
<comment type="catalytic activity">
    <reaction evidence="11">
        <text>hydrogen sulfide + 3 NADP(+) + 3 H2O = sulfite + 3 NADPH + 4 H(+)</text>
        <dbReference type="Rhea" id="RHEA:13801"/>
        <dbReference type="ChEBI" id="CHEBI:15377"/>
        <dbReference type="ChEBI" id="CHEBI:15378"/>
        <dbReference type="ChEBI" id="CHEBI:17359"/>
        <dbReference type="ChEBI" id="CHEBI:29919"/>
        <dbReference type="ChEBI" id="CHEBI:57783"/>
        <dbReference type="ChEBI" id="CHEBI:58349"/>
        <dbReference type="EC" id="1.8.1.2"/>
    </reaction>
</comment>
<evidence type="ECO:0000256" key="8">
    <source>
        <dbReference type="ARBA" id="ARBA00022982"/>
    </source>
</evidence>
<keyword evidence="6" id="KW-0274">FAD</keyword>
<keyword evidence="8" id="KW-0813">Transport</keyword>
<feature type="domain" description="FAD-binding FR-type" evidence="13">
    <location>
        <begin position="245"/>
        <end position="449"/>
    </location>
</feature>
<name>A0A346A3F3_9HYPH</name>
<keyword evidence="8" id="KW-0249">Electron transport</keyword>
<dbReference type="FunFam" id="3.40.50.80:FF:000001">
    <property type="entry name" value="NADPH--cytochrome P450 reductase 1"/>
    <property type="match status" value="1"/>
</dbReference>
<evidence type="ECO:0000256" key="10">
    <source>
        <dbReference type="ARBA" id="ARBA00023192"/>
    </source>
</evidence>
<organism evidence="14 15">
    <name type="scientific">Pseudolabrys taiwanensis</name>
    <dbReference type="NCBI Taxonomy" id="331696"/>
    <lineage>
        <taxon>Bacteria</taxon>
        <taxon>Pseudomonadati</taxon>
        <taxon>Pseudomonadota</taxon>
        <taxon>Alphaproteobacteria</taxon>
        <taxon>Hyphomicrobiales</taxon>
        <taxon>Xanthobacteraceae</taxon>
        <taxon>Pseudolabrys</taxon>
    </lineage>
</organism>
<dbReference type="KEGG" id="ptaw:DW352_26135"/>
<dbReference type="PRINTS" id="PR00371">
    <property type="entry name" value="FPNCR"/>
</dbReference>
<dbReference type="PROSITE" id="PS50902">
    <property type="entry name" value="FLAVODOXIN_LIKE"/>
    <property type="match status" value="1"/>
</dbReference>
<dbReference type="Pfam" id="PF00667">
    <property type="entry name" value="FAD_binding_1"/>
    <property type="match status" value="1"/>
</dbReference>
<dbReference type="RefSeq" id="WP_115694079.1">
    <property type="nucleotide sequence ID" value="NZ_CP031417.1"/>
</dbReference>
<evidence type="ECO:0000256" key="3">
    <source>
        <dbReference type="ARBA" id="ARBA00012604"/>
    </source>
</evidence>
<evidence type="ECO:0000256" key="6">
    <source>
        <dbReference type="ARBA" id="ARBA00022827"/>
    </source>
</evidence>
<dbReference type="Proteomes" id="UP000254889">
    <property type="component" value="Chromosome"/>
</dbReference>
<dbReference type="GO" id="GO:0004783">
    <property type="term" value="F:sulfite reductase (NADPH) activity"/>
    <property type="evidence" value="ECO:0007669"/>
    <property type="project" value="UniProtKB-EC"/>
</dbReference>
<keyword evidence="10" id="KW-0198">Cysteine biosynthesis</keyword>
<dbReference type="CDD" id="cd06199">
    <property type="entry name" value="SiR"/>
    <property type="match status" value="1"/>
</dbReference>
<dbReference type="Gene3D" id="2.40.30.10">
    <property type="entry name" value="Translation factors"/>
    <property type="match status" value="1"/>
</dbReference>
<evidence type="ECO:0000256" key="5">
    <source>
        <dbReference type="ARBA" id="ARBA00022643"/>
    </source>
</evidence>
<evidence type="ECO:0000313" key="15">
    <source>
        <dbReference type="Proteomes" id="UP000254889"/>
    </source>
</evidence>
<dbReference type="SUPFAM" id="SSF52343">
    <property type="entry name" value="Ferredoxin reductase-like, C-terminal NADP-linked domain"/>
    <property type="match status" value="1"/>
</dbReference>
<dbReference type="EMBL" id="CP031417">
    <property type="protein sequence ID" value="AXK83700.1"/>
    <property type="molecule type" value="Genomic_DNA"/>
</dbReference>
<comment type="cofactor">
    <cofactor evidence="1">
        <name>FMN</name>
        <dbReference type="ChEBI" id="CHEBI:58210"/>
    </cofactor>
</comment>
<dbReference type="OrthoDB" id="9816402at2"/>
<dbReference type="PANTHER" id="PTHR19384">
    <property type="entry name" value="NITRIC OXIDE SYNTHASE-RELATED"/>
    <property type="match status" value="1"/>
</dbReference>
<dbReference type="InterPro" id="IPR001709">
    <property type="entry name" value="Flavoprot_Pyr_Nucl_cyt_Rdtase"/>
</dbReference>